<evidence type="ECO:0000256" key="6">
    <source>
        <dbReference type="ARBA" id="ARBA00022917"/>
    </source>
</evidence>
<reference evidence="9 10" key="1">
    <citation type="journal article" date="2014" name="Proc. Natl. Acad. Sci. U.S.A.">
        <title>Thirty-thousand-year-old distant relative of giant icosahedral DNA viruses with a pandoravirus morphology.</title>
        <authorList>
            <person name="Legendre M."/>
            <person name="Bartoli J."/>
            <person name="Shmakova L."/>
            <person name="Jeudy S."/>
            <person name="Labadie K."/>
            <person name="Adrait A."/>
            <person name="Lescot M."/>
            <person name="Poirot O."/>
            <person name="Bertaux L."/>
            <person name="Bruley C."/>
            <person name="Coute Y."/>
            <person name="Rivkina E."/>
            <person name="Abergel C."/>
            <person name="Claverie J.M."/>
        </authorList>
    </citation>
    <scope>NUCLEOTIDE SEQUENCE [LARGE SCALE GENOMIC DNA]</scope>
    <source>
        <strain evidence="9">P1084-T</strain>
    </source>
</reference>
<dbReference type="InterPro" id="IPR000176">
    <property type="entry name" value="mRNA_MeTrfase-like"/>
</dbReference>
<dbReference type="Proteomes" id="UP000202176">
    <property type="component" value="Segment"/>
</dbReference>
<dbReference type="GO" id="GO:0004483">
    <property type="term" value="F:methyltransferase cap1 activity"/>
    <property type="evidence" value="ECO:0007669"/>
    <property type="project" value="UniProtKB-EC"/>
</dbReference>
<name>W5SB35_9VIRU</name>
<comment type="function">
    <text evidence="7">Displays methyltransferase, positive regulation of the poly(A) polymerase and transcription elongation activities. Involved in the modification of both mRNA ends and in intermediate and late gene positive transcription elongation. At the mRNAs 5' end, methylates the ribose 2' OH group of the first transcribed nucleotide, thereby producing a 2'-O-methylpurine cap. At the 3' end, functions as a processivity factor which stimulates the activity of the viral poly(A) polymerase OPG063 that creates mRNA's poly(A) tail. In the presence of OPG102, OPG063 does not dissociate from the RNA allowing tail elongation to around 250 adenylates.</text>
</comment>
<keyword evidence="6" id="KW-0648">Protein biosynthesis</keyword>
<dbReference type="Gene3D" id="3.40.50.150">
    <property type="entry name" value="Vaccinia Virus protein VP39"/>
    <property type="match status" value="1"/>
</dbReference>
<evidence type="ECO:0000256" key="7">
    <source>
        <dbReference type="ARBA" id="ARBA00034661"/>
    </source>
</evidence>
<dbReference type="RefSeq" id="YP_009001345.1">
    <property type="nucleotide sequence ID" value="NC_023423.1"/>
</dbReference>
<dbReference type="GeneID" id="18266471"/>
<sequence>MSLYRTFTEDDFLLQEEKMGYQRGKKPSTFAWNARRLFLSELEFLTRFWNPQISNPQVVYLGHSVDHLKYLSDLLPQLKFHIYTANSAVKISPSSSLIFHNEDFSDEVASSWKRVRSSNTSVYFISNLLTFTSEESSREEVNISDLRDQERWFSLMNPNSAFLRFRLPYPDVSKVSEFEYLDGFVFKQPWSLPDSAETRLVPFGTQRKIWSTSDYDERMVFHNVEIRQKYRYFNLLDGTENPISPQLNNSFDPTCEVAIFRDYLNKVSGPEVVNKENILYLSNLLSSTLNQGVAPEKQRTLP</sequence>
<dbReference type="GO" id="GO:0006370">
    <property type="term" value="P:7-methylguanosine mRNA capping"/>
    <property type="evidence" value="ECO:0007669"/>
    <property type="project" value="InterPro"/>
</dbReference>
<dbReference type="InterPro" id="IPR025804">
    <property type="entry name" value="Pox/kineto_cap_MeTfrase"/>
</dbReference>
<comment type="subcellular location">
    <subcellularLocation>
        <location evidence="1">Virion</location>
    </subcellularLocation>
</comment>
<dbReference type="KEGG" id="vg:18266471"/>
<dbReference type="GO" id="GO:0044423">
    <property type="term" value="C:virion component"/>
    <property type="evidence" value="ECO:0007669"/>
    <property type="project" value="UniProtKB-KW"/>
</dbReference>
<evidence type="ECO:0000313" key="9">
    <source>
        <dbReference type="EMBL" id="AHH02010.1"/>
    </source>
</evidence>
<dbReference type="SUPFAM" id="SSF53335">
    <property type="entry name" value="S-adenosyl-L-methionine-dependent methyltransferases"/>
    <property type="match status" value="1"/>
</dbReference>
<dbReference type="OrthoDB" id="37116at10239"/>
<dbReference type="EC" id="2.1.1.57" evidence="2"/>
<dbReference type="EMBL" id="KF740664">
    <property type="protein sequence ID" value="AHH02010.1"/>
    <property type="molecule type" value="Genomic_DNA"/>
</dbReference>
<gene>
    <name evidence="9" type="ORF">pv_444</name>
</gene>
<evidence type="ECO:0000313" key="10">
    <source>
        <dbReference type="Proteomes" id="UP000202176"/>
    </source>
</evidence>
<evidence type="ECO:0000256" key="2">
    <source>
        <dbReference type="ARBA" id="ARBA00011923"/>
    </source>
</evidence>
<dbReference type="InterPro" id="IPR029063">
    <property type="entry name" value="SAM-dependent_MTases_sf"/>
</dbReference>
<protein>
    <recommendedName>
        <fullName evidence="3">Cap-specific mRNA (nucleoside-2'-O-)-methyltransferase</fullName>
        <ecNumber evidence="2">2.1.1.57</ecNumber>
    </recommendedName>
</protein>
<keyword evidence="4" id="KW-0251">Elongation factor</keyword>
<evidence type="ECO:0000256" key="1">
    <source>
        <dbReference type="ARBA" id="ARBA00004328"/>
    </source>
</evidence>
<proteinExistence type="predicted"/>
<dbReference type="PROSITE" id="PS51612">
    <property type="entry name" value="SAM_MT_2O_PK"/>
    <property type="match status" value="1"/>
</dbReference>
<comment type="subunit">
    <text evidence="8">Interacts with poly(A) polymerase catalytic subunit OPG063. Interacts with OPG109 and OPG123; these interactions might help linking transcription to capping and polyadenylation.</text>
</comment>
<evidence type="ECO:0000256" key="8">
    <source>
        <dbReference type="ARBA" id="ARBA00046511"/>
    </source>
</evidence>
<dbReference type="Pfam" id="PF01358">
    <property type="entry name" value="PARP_regulatory"/>
    <property type="match status" value="1"/>
</dbReference>
<evidence type="ECO:0000256" key="3">
    <source>
        <dbReference type="ARBA" id="ARBA00015701"/>
    </source>
</evidence>
<dbReference type="CDD" id="cd20760">
    <property type="entry name" value="capping_2-OMTase_Mimiviridae"/>
    <property type="match status" value="1"/>
</dbReference>
<accession>W5SB35</accession>
<keyword evidence="10" id="KW-1185">Reference proteome</keyword>
<keyword evidence="5" id="KW-0946">Virion</keyword>
<organism evidence="9 10">
    <name type="scientific">Pithovirus sibericum</name>
    <dbReference type="NCBI Taxonomy" id="1450746"/>
    <lineage>
        <taxon>Viruses</taxon>
        <taxon>Pithoviruses</taxon>
        <taxon>Orthopithovirinae</taxon>
        <taxon>Alphapithovirus</taxon>
        <taxon>Alphapithovirus sibericum</taxon>
    </lineage>
</organism>
<evidence type="ECO:0000256" key="4">
    <source>
        <dbReference type="ARBA" id="ARBA00022768"/>
    </source>
</evidence>
<evidence type="ECO:0000256" key="5">
    <source>
        <dbReference type="ARBA" id="ARBA00022844"/>
    </source>
</evidence>